<protein>
    <submittedName>
        <fullName evidence="2">5-deoxy-glucuronate isomerase</fullName>
    </submittedName>
</protein>
<dbReference type="PANTHER" id="PTHR39193:SF1">
    <property type="entry name" value="5-DEOXY-GLUCURONATE ISOMERASE"/>
    <property type="match status" value="1"/>
</dbReference>
<dbReference type="GO" id="GO:0019310">
    <property type="term" value="P:inositol catabolic process"/>
    <property type="evidence" value="ECO:0007669"/>
    <property type="project" value="InterPro"/>
</dbReference>
<proteinExistence type="predicted"/>
<dbReference type="InterPro" id="IPR024203">
    <property type="entry name" value="Deoxy-glucuronate_isom_IolB"/>
</dbReference>
<name>A0A9D2S4P1_9FIRM</name>
<dbReference type="InterPro" id="IPR021120">
    <property type="entry name" value="KduI/IolB_isomerase"/>
</dbReference>
<dbReference type="SUPFAM" id="SSF51182">
    <property type="entry name" value="RmlC-like cupins"/>
    <property type="match status" value="1"/>
</dbReference>
<dbReference type="Gene3D" id="2.60.120.10">
    <property type="entry name" value="Jelly Rolls"/>
    <property type="match status" value="2"/>
</dbReference>
<dbReference type="InterPro" id="IPR011051">
    <property type="entry name" value="RmlC_Cupin_sf"/>
</dbReference>
<organism evidence="2 3">
    <name type="scientific">Candidatus Flavonifractor intestinipullorum</name>
    <dbReference type="NCBI Taxonomy" id="2838587"/>
    <lineage>
        <taxon>Bacteria</taxon>
        <taxon>Bacillati</taxon>
        <taxon>Bacillota</taxon>
        <taxon>Clostridia</taxon>
        <taxon>Eubacteriales</taxon>
        <taxon>Oscillospiraceae</taxon>
        <taxon>Flavonifractor</taxon>
    </lineage>
</organism>
<dbReference type="PANTHER" id="PTHR39193">
    <property type="entry name" value="5-DEOXY-GLUCURONATE ISOMERASE"/>
    <property type="match status" value="1"/>
</dbReference>
<dbReference type="EMBL" id="DWYC01000036">
    <property type="protein sequence ID" value="HJB56577.1"/>
    <property type="molecule type" value="Genomic_DNA"/>
</dbReference>
<reference evidence="2" key="2">
    <citation type="submission" date="2021-04" db="EMBL/GenBank/DDBJ databases">
        <authorList>
            <person name="Gilroy R."/>
        </authorList>
    </citation>
    <scope>NUCLEOTIDE SEQUENCE</scope>
    <source>
        <strain evidence="2">CHK189-11263</strain>
    </source>
</reference>
<dbReference type="Proteomes" id="UP000824208">
    <property type="component" value="Unassembled WGS sequence"/>
</dbReference>
<dbReference type="Pfam" id="PF04962">
    <property type="entry name" value="KduI"/>
    <property type="match status" value="1"/>
</dbReference>
<gene>
    <name evidence="2" type="ORF">H9714_03400</name>
</gene>
<evidence type="ECO:0000313" key="2">
    <source>
        <dbReference type="EMBL" id="HJB56577.1"/>
    </source>
</evidence>
<dbReference type="GO" id="GO:0008880">
    <property type="term" value="F:glucuronate isomerase activity"/>
    <property type="evidence" value="ECO:0007669"/>
    <property type="project" value="InterPro"/>
</dbReference>
<evidence type="ECO:0000313" key="3">
    <source>
        <dbReference type="Proteomes" id="UP000824208"/>
    </source>
</evidence>
<dbReference type="AlphaFoldDB" id="A0A9D2S4P1"/>
<reference evidence="2" key="1">
    <citation type="journal article" date="2021" name="PeerJ">
        <title>Extensive microbial diversity within the chicken gut microbiome revealed by metagenomics and culture.</title>
        <authorList>
            <person name="Gilroy R."/>
            <person name="Ravi A."/>
            <person name="Getino M."/>
            <person name="Pursley I."/>
            <person name="Horton D.L."/>
            <person name="Alikhan N.F."/>
            <person name="Baker D."/>
            <person name="Gharbi K."/>
            <person name="Hall N."/>
            <person name="Watson M."/>
            <person name="Adriaenssens E.M."/>
            <person name="Foster-Nyarko E."/>
            <person name="Jarju S."/>
            <person name="Secka A."/>
            <person name="Antonio M."/>
            <person name="Oren A."/>
            <person name="Chaudhuri R.R."/>
            <person name="La Ragione R."/>
            <person name="Hildebrand F."/>
            <person name="Pallen M.J."/>
        </authorList>
    </citation>
    <scope>NUCLEOTIDE SEQUENCE</scope>
    <source>
        <strain evidence="2">CHK189-11263</strain>
    </source>
</reference>
<sequence length="287" mass="31909">MSFTKVYKFQNLKGYESVISKGNSEMTHMGFARILLDAGESLEYDVVGQEQAIVLQSGDFTAWVEYQGKTVLGGVSGTRGSVYDDLPTALYVPPKAKVKITSKNGMEARVFTAYCEEGNAPYFCPPENVEEGEPGEYIYKRKYRFIFGQPGKHNGEITKHLIVGESVSVPGGWIGFPAHRHDYWTEKECVLDEIFSFQVTSGAPDGLGGLMQHGYDLSAEGKKLWDEVNVIESSDTAVALPVGFHTTVALPGSTVYLLWGLAGEEDKEKTYRVQFDERYSWLEGCLY</sequence>
<dbReference type="InterPro" id="IPR014710">
    <property type="entry name" value="RmlC-like_jellyroll"/>
</dbReference>
<comment type="caution">
    <text evidence="2">The sequence shown here is derived from an EMBL/GenBank/DDBJ whole genome shotgun (WGS) entry which is preliminary data.</text>
</comment>
<evidence type="ECO:0000256" key="1">
    <source>
        <dbReference type="ARBA" id="ARBA00023235"/>
    </source>
</evidence>
<accession>A0A9D2S4P1</accession>
<keyword evidence="1 2" id="KW-0413">Isomerase</keyword>